<dbReference type="AlphaFoldDB" id="A0A914LZW3"/>
<dbReference type="Proteomes" id="UP000887563">
    <property type="component" value="Unplaced"/>
</dbReference>
<protein>
    <submittedName>
        <fullName evidence="2">Uncharacterized protein</fullName>
    </submittedName>
</protein>
<evidence type="ECO:0000313" key="1">
    <source>
        <dbReference type="Proteomes" id="UP000887563"/>
    </source>
</evidence>
<keyword evidence="1" id="KW-1185">Reference proteome</keyword>
<reference evidence="2" key="1">
    <citation type="submission" date="2022-11" db="UniProtKB">
        <authorList>
            <consortium name="WormBaseParasite"/>
        </authorList>
    </citation>
    <scope>IDENTIFICATION</scope>
</reference>
<accession>A0A914LZW3</accession>
<proteinExistence type="predicted"/>
<dbReference type="WBParaSite" id="Minc3s00844g18019">
    <property type="protein sequence ID" value="Minc3s00844g18019"/>
    <property type="gene ID" value="Minc3s00844g18019"/>
</dbReference>
<name>A0A914LZW3_MELIC</name>
<organism evidence="1 2">
    <name type="scientific">Meloidogyne incognita</name>
    <name type="common">Southern root-knot nematode worm</name>
    <name type="synonym">Oxyuris incognita</name>
    <dbReference type="NCBI Taxonomy" id="6306"/>
    <lineage>
        <taxon>Eukaryota</taxon>
        <taxon>Metazoa</taxon>
        <taxon>Ecdysozoa</taxon>
        <taxon>Nematoda</taxon>
        <taxon>Chromadorea</taxon>
        <taxon>Rhabditida</taxon>
        <taxon>Tylenchina</taxon>
        <taxon>Tylenchomorpha</taxon>
        <taxon>Tylenchoidea</taxon>
        <taxon>Meloidogynidae</taxon>
        <taxon>Meloidogyninae</taxon>
        <taxon>Meloidogyne</taxon>
        <taxon>Meloidogyne incognita group</taxon>
    </lineage>
</organism>
<sequence length="93" mass="11009">MTSKGERVLELSVGFNIRVTLSKFYTRLGQSIIKVKEISHHRCEILHNFWKPELIERALVIRLQYFTFLVRGITRIRNISGQNFRHQLIPKGM</sequence>
<evidence type="ECO:0000313" key="2">
    <source>
        <dbReference type="WBParaSite" id="Minc3s00844g18019"/>
    </source>
</evidence>